<evidence type="ECO:0000313" key="1">
    <source>
        <dbReference type="EMBL" id="HJE39489.1"/>
    </source>
</evidence>
<comment type="caution">
    <text evidence="1">The sequence shown here is derived from an EMBL/GenBank/DDBJ whole genome shotgun (WGS) entry which is preliminary data.</text>
</comment>
<reference evidence="1" key="1">
    <citation type="journal article" date="2021" name="PeerJ">
        <title>Extensive microbial diversity within the chicken gut microbiome revealed by metagenomics and culture.</title>
        <authorList>
            <person name="Gilroy R."/>
            <person name="Ravi A."/>
            <person name="Getino M."/>
            <person name="Pursley I."/>
            <person name="Horton D.L."/>
            <person name="Alikhan N.F."/>
            <person name="Baker D."/>
            <person name="Gharbi K."/>
            <person name="Hall N."/>
            <person name="Watson M."/>
            <person name="Adriaenssens E.M."/>
            <person name="Foster-Nyarko E."/>
            <person name="Jarju S."/>
            <person name="Secka A."/>
            <person name="Antonio M."/>
            <person name="Oren A."/>
            <person name="Chaudhuri R.R."/>
            <person name="La Ragione R."/>
            <person name="Hildebrand F."/>
            <person name="Pallen M.J."/>
        </authorList>
    </citation>
    <scope>NUCLEOTIDE SEQUENCE</scope>
    <source>
        <strain evidence="1">4100</strain>
    </source>
</reference>
<accession>A0A921E940</accession>
<organism evidence="1 2">
    <name type="scientific">Candidatus Amulumruptor caecigallinarius</name>
    <dbReference type="NCBI Taxonomy" id="2109911"/>
    <lineage>
        <taxon>Bacteria</taxon>
        <taxon>Pseudomonadati</taxon>
        <taxon>Bacteroidota</taxon>
        <taxon>Bacteroidia</taxon>
        <taxon>Bacteroidales</taxon>
        <taxon>Muribaculaceae</taxon>
        <taxon>Candidatus Amulumruptor</taxon>
    </lineage>
</organism>
<name>A0A921E940_9BACT</name>
<dbReference type="EMBL" id="DYXT01000035">
    <property type="protein sequence ID" value="HJE39489.1"/>
    <property type="molecule type" value="Genomic_DNA"/>
</dbReference>
<protein>
    <recommendedName>
        <fullName evidence="3">Restriction endonuclease</fullName>
    </recommendedName>
</protein>
<dbReference type="AlphaFoldDB" id="A0A921E940"/>
<evidence type="ECO:0008006" key="3">
    <source>
        <dbReference type="Google" id="ProtNLM"/>
    </source>
</evidence>
<dbReference type="InterPro" id="IPR027417">
    <property type="entry name" value="P-loop_NTPase"/>
</dbReference>
<gene>
    <name evidence="1" type="ORF">K8V47_07025</name>
</gene>
<dbReference type="Gene3D" id="3.40.50.300">
    <property type="entry name" value="P-loop containing nucleotide triphosphate hydrolases"/>
    <property type="match status" value="1"/>
</dbReference>
<proteinExistence type="predicted"/>
<reference evidence="1" key="2">
    <citation type="submission" date="2021-09" db="EMBL/GenBank/DDBJ databases">
        <authorList>
            <person name="Gilroy R."/>
        </authorList>
    </citation>
    <scope>NUCLEOTIDE SEQUENCE</scope>
    <source>
        <strain evidence="1">4100</strain>
    </source>
</reference>
<dbReference type="Proteomes" id="UP000711407">
    <property type="component" value="Unassembled WGS sequence"/>
</dbReference>
<evidence type="ECO:0000313" key="2">
    <source>
        <dbReference type="Proteomes" id="UP000711407"/>
    </source>
</evidence>
<dbReference type="SUPFAM" id="SSF52540">
    <property type="entry name" value="P-loop containing nucleoside triphosphate hydrolases"/>
    <property type="match status" value="1"/>
</dbReference>
<sequence>MRTKPFLLLAGISGTGKSRIVKQMAFDSCPDRSRLREDATTPGNYCLIEVKPNWHDSSELMGYESQINGAHYVVTPFIRFLAKAMMYEDQRVPFFVCLDEMNLAPVEQYFAEFLSVLESRKVVDGRITSEALIPKEVFSNVKYERQLKEDLFGIKVKEPDVMGDATSDPDQYYGSENAVYDRLRKEGLRIPSNLIVIGTVNMDETTHQFSRKVIDRAMTIEMNLPDGEPFMDFFNNARDLEYTDSPLSSNLFLPTIVKAADAVTALAEDNAEKTDWLKKEVSRILTDLNAALEDTPFKIAYRVQNELILYFYEFWRENKEEDWAKILRESVDRILMMKVLPRVEGDETLLEKPLERLKNLCASYPKALAKVEEMQRRLNRSQFTSYWP</sequence>